<dbReference type="PANTHER" id="PTHR47738">
    <property type="entry name" value="PTS SYSTEM FRUCTOSE-LIKE EIIA COMPONENT-RELATED"/>
    <property type="match status" value="1"/>
</dbReference>
<dbReference type="GO" id="GO:0030295">
    <property type="term" value="F:protein kinase activator activity"/>
    <property type="evidence" value="ECO:0007669"/>
    <property type="project" value="TreeGrafter"/>
</dbReference>
<dbReference type="KEGG" id="sutt:SUTMEG_00930"/>
<feature type="domain" description="PTS EIIA type-2" evidence="2">
    <location>
        <begin position="6"/>
        <end position="149"/>
    </location>
</feature>
<dbReference type="EMBL" id="AP018786">
    <property type="protein sequence ID" value="BBF22202.1"/>
    <property type="molecule type" value="Genomic_DNA"/>
</dbReference>
<accession>A0A2Z6I7H7</accession>
<dbReference type="SUPFAM" id="SSF55804">
    <property type="entry name" value="Phoshotransferase/anion transport protein"/>
    <property type="match status" value="1"/>
</dbReference>
<name>A0A2Z6I7H7_9BURK</name>
<dbReference type="Proteomes" id="UP000271003">
    <property type="component" value="Chromosome"/>
</dbReference>
<proteinExistence type="predicted"/>
<sequence length="176" mass="19356">MNRFSSYITLQTVRLDVSAASRKRLFEEASALFEVAYGISHSEVFDALIARERLGSTCVGAGCALPHGRLHELEEPALVFLRTAEPVSLDSPDGRGVRLFFCLLVPENDEKDYLGMLREIACLLSQKPMRQALLDAADEVAVCELLHAWEPPADLHASAEAAEALAEDDETPRTDD</sequence>
<protein>
    <submittedName>
        <fullName evidence="3">PTS sugar transporter subunit IIA</fullName>
    </submittedName>
</protein>
<evidence type="ECO:0000313" key="3">
    <source>
        <dbReference type="EMBL" id="BBF22202.1"/>
    </source>
</evidence>
<dbReference type="InterPro" id="IPR002178">
    <property type="entry name" value="PTS_EIIA_type-2_dom"/>
</dbReference>
<dbReference type="OrthoDB" id="95460at2"/>
<dbReference type="CDD" id="cd00211">
    <property type="entry name" value="PTS_IIA_fru"/>
    <property type="match status" value="1"/>
</dbReference>
<evidence type="ECO:0000313" key="4">
    <source>
        <dbReference type="Proteomes" id="UP000271003"/>
    </source>
</evidence>
<dbReference type="AlphaFoldDB" id="A0A2Z6I7H7"/>
<keyword evidence="3" id="KW-0813">Transport</keyword>
<dbReference type="PANTHER" id="PTHR47738:SF1">
    <property type="entry name" value="NITROGEN REGULATORY PROTEIN"/>
    <property type="match status" value="1"/>
</dbReference>
<evidence type="ECO:0000256" key="1">
    <source>
        <dbReference type="SAM" id="MobiDB-lite"/>
    </source>
</evidence>
<keyword evidence="4" id="KW-1185">Reference proteome</keyword>
<dbReference type="Gene3D" id="3.40.930.10">
    <property type="entry name" value="Mannitol-specific EII, Chain A"/>
    <property type="match status" value="1"/>
</dbReference>
<gene>
    <name evidence="3" type="primary">rpoP</name>
    <name evidence="3" type="ORF">SUTMEG_00930</name>
</gene>
<dbReference type="InterPro" id="IPR051541">
    <property type="entry name" value="PTS_SugarTrans_NitroReg"/>
</dbReference>
<organism evidence="3 4">
    <name type="scientific">Sutterella megalosphaeroides</name>
    <dbReference type="NCBI Taxonomy" id="2494234"/>
    <lineage>
        <taxon>Bacteria</taxon>
        <taxon>Pseudomonadati</taxon>
        <taxon>Pseudomonadota</taxon>
        <taxon>Betaproteobacteria</taxon>
        <taxon>Burkholderiales</taxon>
        <taxon>Sutterellaceae</taxon>
        <taxon>Sutterella</taxon>
    </lineage>
</organism>
<reference evidence="3 4" key="1">
    <citation type="journal article" date="2018" name="Int. J. Syst. Evol. Microbiol.">
        <title>Mesosutterella multiformis gen. nov., sp. nov., a member of the family Sutterellaceae and Sutterella megalosphaeroides sp. nov., isolated from human faeces.</title>
        <authorList>
            <person name="Sakamoto M."/>
            <person name="Ikeyama N."/>
            <person name="Kunihiro T."/>
            <person name="Iino T."/>
            <person name="Yuki M."/>
            <person name="Ohkuma M."/>
        </authorList>
    </citation>
    <scope>NUCLEOTIDE SEQUENCE [LARGE SCALE GENOMIC DNA]</scope>
    <source>
        <strain evidence="3 4">6FBBBH3</strain>
    </source>
</reference>
<dbReference type="PROSITE" id="PS51094">
    <property type="entry name" value="PTS_EIIA_TYPE_2"/>
    <property type="match status" value="1"/>
</dbReference>
<dbReference type="InterPro" id="IPR016152">
    <property type="entry name" value="PTrfase/Anion_transptr"/>
</dbReference>
<dbReference type="Pfam" id="PF00359">
    <property type="entry name" value="PTS_EIIA_2"/>
    <property type="match status" value="1"/>
</dbReference>
<feature type="region of interest" description="Disordered" evidence="1">
    <location>
        <begin position="157"/>
        <end position="176"/>
    </location>
</feature>
<evidence type="ECO:0000259" key="2">
    <source>
        <dbReference type="PROSITE" id="PS51094"/>
    </source>
</evidence>
<keyword evidence="3" id="KW-0762">Sugar transport</keyword>
<dbReference type="RefSeq" id="WP_120175865.1">
    <property type="nucleotide sequence ID" value="NZ_AP018786.1"/>
</dbReference>